<evidence type="ECO:0000256" key="2">
    <source>
        <dbReference type="ARBA" id="ARBA00022475"/>
    </source>
</evidence>
<dbReference type="InterPro" id="IPR001851">
    <property type="entry name" value="ABC_transp_permease"/>
</dbReference>
<feature type="transmembrane region" description="Helical" evidence="6">
    <location>
        <begin position="117"/>
        <end position="138"/>
    </location>
</feature>
<comment type="caution">
    <text evidence="7">The sequence shown here is derived from an EMBL/GenBank/DDBJ whole genome shotgun (WGS) entry which is preliminary data.</text>
</comment>
<feature type="transmembrane region" description="Helical" evidence="6">
    <location>
        <begin position="188"/>
        <end position="209"/>
    </location>
</feature>
<feature type="transmembrane region" description="Helical" evidence="6">
    <location>
        <begin position="29"/>
        <end position="55"/>
    </location>
</feature>
<keyword evidence="8" id="KW-1185">Reference proteome</keyword>
<keyword evidence="4 6" id="KW-1133">Transmembrane helix</keyword>
<dbReference type="GO" id="GO:0022857">
    <property type="term" value="F:transmembrane transporter activity"/>
    <property type="evidence" value="ECO:0007669"/>
    <property type="project" value="InterPro"/>
</dbReference>
<feature type="transmembrane region" description="Helical" evidence="6">
    <location>
        <begin position="92"/>
        <end position="111"/>
    </location>
</feature>
<feature type="transmembrane region" description="Helical" evidence="6">
    <location>
        <begin position="296"/>
        <end position="318"/>
    </location>
</feature>
<evidence type="ECO:0000313" key="7">
    <source>
        <dbReference type="EMBL" id="NYJ03203.1"/>
    </source>
</evidence>
<comment type="subcellular location">
    <subcellularLocation>
        <location evidence="1">Cell membrane</location>
        <topology evidence="1">Multi-pass membrane protein</topology>
    </subcellularLocation>
</comment>
<dbReference type="CDD" id="cd06579">
    <property type="entry name" value="TM_PBP1_transp_AraH_like"/>
    <property type="match status" value="1"/>
</dbReference>
<organism evidence="7 8">
    <name type="scientific">Nocardioides thalensis</name>
    <dbReference type="NCBI Taxonomy" id="1914755"/>
    <lineage>
        <taxon>Bacteria</taxon>
        <taxon>Bacillati</taxon>
        <taxon>Actinomycetota</taxon>
        <taxon>Actinomycetes</taxon>
        <taxon>Propionibacteriales</taxon>
        <taxon>Nocardioidaceae</taxon>
        <taxon>Nocardioides</taxon>
    </lineage>
</organism>
<dbReference type="PANTHER" id="PTHR32196">
    <property type="entry name" value="ABC TRANSPORTER PERMEASE PROTEIN YPHD-RELATED-RELATED"/>
    <property type="match status" value="1"/>
</dbReference>
<dbReference type="EMBL" id="JACCFP010000001">
    <property type="protein sequence ID" value="NYJ03203.1"/>
    <property type="molecule type" value="Genomic_DNA"/>
</dbReference>
<dbReference type="AlphaFoldDB" id="A0A853CAG6"/>
<dbReference type="RefSeq" id="WP_179669478.1">
    <property type="nucleotide sequence ID" value="NZ_JACCFP010000001.1"/>
</dbReference>
<evidence type="ECO:0000256" key="4">
    <source>
        <dbReference type="ARBA" id="ARBA00022989"/>
    </source>
</evidence>
<name>A0A853CAG6_9ACTN</name>
<reference evidence="7 8" key="1">
    <citation type="submission" date="2020-07" db="EMBL/GenBank/DDBJ databases">
        <title>Sequencing the genomes of 1000 actinobacteria strains.</title>
        <authorList>
            <person name="Klenk H.-P."/>
        </authorList>
    </citation>
    <scope>NUCLEOTIDE SEQUENCE [LARGE SCALE GENOMIC DNA]</scope>
    <source>
        <strain evidence="7 8">DSM 103833</strain>
    </source>
</reference>
<evidence type="ECO:0000256" key="6">
    <source>
        <dbReference type="SAM" id="Phobius"/>
    </source>
</evidence>
<evidence type="ECO:0000313" key="8">
    <source>
        <dbReference type="Proteomes" id="UP000530424"/>
    </source>
</evidence>
<dbReference type="GO" id="GO:0005886">
    <property type="term" value="C:plasma membrane"/>
    <property type="evidence" value="ECO:0007669"/>
    <property type="project" value="UniProtKB-SubCell"/>
</dbReference>
<dbReference type="PANTHER" id="PTHR32196:SF19">
    <property type="entry name" value="GALACTOFURANOSE TRANSPORTER PERMEASE PROTEIN YTFT"/>
    <property type="match status" value="1"/>
</dbReference>
<proteinExistence type="predicted"/>
<dbReference type="Proteomes" id="UP000530424">
    <property type="component" value="Unassembled WGS sequence"/>
</dbReference>
<feature type="transmembrane region" description="Helical" evidence="6">
    <location>
        <begin position="145"/>
        <end position="168"/>
    </location>
</feature>
<dbReference type="Pfam" id="PF02653">
    <property type="entry name" value="BPD_transp_2"/>
    <property type="match status" value="1"/>
</dbReference>
<feature type="transmembrane region" description="Helical" evidence="6">
    <location>
        <begin position="270"/>
        <end position="289"/>
    </location>
</feature>
<feature type="transmembrane region" description="Helical" evidence="6">
    <location>
        <begin position="239"/>
        <end position="258"/>
    </location>
</feature>
<feature type="transmembrane region" description="Helical" evidence="6">
    <location>
        <begin position="324"/>
        <end position="342"/>
    </location>
</feature>
<accession>A0A853CAG6</accession>
<keyword evidence="2" id="KW-1003">Cell membrane</keyword>
<feature type="transmembrane region" description="Helical" evidence="6">
    <location>
        <begin position="67"/>
        <end position="85"/>
    </location>
</feature>
<evidence type="ECO:0000256" key="3">
    <source>
        <dbReference type="ARBA" id="ARBA00022692"/>
    </source>
</evidence>
<gene>
    <name evidence="7" type="ORF">HNR19_003901</name>
</gene>
<protein>
    <submittedName>
        <fullName evidence="7">Simple sugar transport system permease protein</fullName>
    </submittedName>
</protein>
<sequence length="361" mass="36861">MTDILTPAPVADPPAARRSVAARIFGHQLVWPVLAIVLMLVVDVIASPGFLSIRILDGHLYGNPIDIIRNSAPVMLVALGMTLVIATRGIDLSVGAVAAIAGAVACTRIVGAADEGAASAAILACTTALAVCVLLGVWNGFLVSVLGIQPIIATLVLMVAGRGIALLVTDGQITTPTNGTFSDLASGYVLGLPIAFLVAVGMVLLTAALTRRTALGMLIEAVGINPDASRLAGVRARTITWTVYVFAAVCAGIAGLIIAANTNSVNAESLGLWIELDAILAVVIGGTALTGGRFSLAGTVVGALLIATLARTIPSIGIPSEANYVFKALVVIVVCLLQSPRVRAAFRARLRRTSEPKAVAA</sequence>
<evidence type="ECO:0000256" key="5">
    <source>
        <dbReference type="ARBA" id="ARBA00023136"/>
    </source>
</evidence>
<evidence type="ECO:0000256" key="1">
    <source>
        <dbReference type="ARBA" id="ARBA00004651"/>
    </source>
</evidence>
<keyword evidence="3 6" id="KW-0812">Transmembrane</keyword>
<keyword evidence="7" id="KW-0813">Transport</keyword>
<keyword evidence="5 6" id="KW-0472">Membrane</keyword>
<keyword evidence="7" id="KW-0762">Sugar transport</keyword>